<evidence type="ECO:0000313" key="4">
    <source>
        <dbReference type="WBParaSite" id="TCNE_0001175101-mRNA-1"/>
    </source>
</evidence>
<evidence type="ECO:0000313" key="2">
    <source>
        <dbReference type="EMBL" id="VDM43072.1"/>
    </source>
</evidence>
<proteinExistence type="predicted"/>
<evidence type="ECO:0000256" key="1">
    <source>
        <dbReference type="SAM" id="Phobius"/>
    </source>
</evidence>
<dbReference type="Proteomes" id="UP000050794">
    <property type="component" value="Unassembled WGS sequence"/>
</dbReference>
<keyword evidence="1" id="KW-0472">Membrane</keyword>
<sequence>MHVWWAYCNRVGASIKCAKLMAERSKAETRHCGSIVSSALSAVVVLMVMVVVPRRRSLFASVVLLLL</sequence>
<dbReference type="EMBL" id="UYWY01020975">
    <property type="protein sequence ID" value="VDM43072.1"/>
    <property type="molecule type" value="Genomic_DNA"/>
</dbReference>
<protein>
    <submittedName>
        <fullName evidence="4">Secreted protein</fullName>
    </submittedName>
</protein>
<organism evidence="3 4">
    <name type="scientific">Toxocara canis</name>
    <name type="common">Canine roundworm</name>
    <dbReference type="NCBI Taxonomy" id="6265"/>
    <lineage>
        <taxon>Eukaryota</taxon>
        <taxon>Metazoa</taxon>
        <taxon>Ecdysozoa</taxon>
        <taxon>Nematoda</taxon>
        <taxon>Chromadorea</taxon>
        <taxon>Rhabditida</taxon>
        <taxon>Spirurina</taxon>
        <taxon>Ascaridomorpha</taxon>
        <taxon>Ascaridoidea</taxon>
        <taxon>Toxocaridae</taxon>
        <taxon>Toxocara</taxon>
    </lineage>
</organism>
<dbReference type="AlphaFoldDB" id="A0A183UTD1"/>
<dbReference type="WBParaSite" id="TCNE_0001175101-mRNA-1">
    <property type="protein sequence ID" value="TCNE_0001175101-mRNA-1"/>
    <property type="gene ID" value="TCNE_0001175101"/>
</dbReference>
<accession>A0A183UTD1</accession>
<evidence type="ECO:0000313" key="3">
    <source>
        <dbReference type="Proteomes" id="UP000050794"/>
    </source>
</evidence>
<keyword evidence="1" id="KW-0812">Transmembrane</keyword>
<keyword evidence="1" id="KW-1133">Transmembrane helix</keyword>
<name>A0A183UTD1_TOXCA</name>
<reference evidence="4" key="1">
    <citation type="submission" date="2016-06" db="UniProtKB">
        <authorList>
            <consortium name="WormBaseParasite"/>
        </authorList>
    </citation>
    <scope>IDENTIFICATION</scope>
</reference>
<feature type="transmembrane region" description="Helical" evidence="1">
    <location>
        <begin position="34"/>
        <end position="52"/>
    </location>
</feature>
<reference evidence="2 3" key="2">
    <citation type="submission" date="2018-11" db="EMBL/GenBank/DDBJ databases">
        <authorList>
            <consortium name="Pathogen Informatics"/>
        </authorList>
    </citation>
    <scope>NUCLEOTIDE SEQUENCE [LARGE SCALE GENOMIC DNA]</scope>
</reference>
<gene>
    <name evidence="2" type="ORF">TCNE_LOCUS11751</name>
</gene>
<keyword evidence="3" id="KW-1185">Reference proteome</keyword>